<evidence type="ECO:0000313" key="1">
    <source>
        <dbReference type="EMBL" id="JAD36314.1"/>
    </source>
</evidence>
<dbReference type="AlphaFoldDB" id="A0A0A8ZA63"/>
<accession>A0A0A8ZA63</accession>
<organism evidence="1">
    <name type="scientific">Arundo donax</name>
    <name type="common">Giant reed</name>
    <name type="synonym">Donax arundinaceus</name>
    <dbReference type="NCBI Taxonomy" id="35708"/>
    <lineage>
        <taxon>Eukaryota</taxon>
        <taxon>Viridiplantae</taxon>
        <taxon>Streptophyta</taxon>
        <taxon>Embryophyta</taxon>
        <taxon>Tracheophyta</taxon>
        <taxon>Spermatophyta</taxon>
        <taxon>Magnoliopsida</taxon>
        <taxon>Liliopsida</taxon>
        <taxon>Poales</taxon>
        <taxon>Poaceae</taxon>
        <taxon>PACMAD clade</taxon>
        <taxon>Arundinoideae</taxon>
        <taxon>Arundineae</taxon>
        <taxon>Arundo</taxon>
    </lineage>
</organism>
<name>A0A0A8ZA63_ARUDO</name>
<reference evidence="1" key="2">
    <citation type="journal article" date="2015" name="Data Brief">
        <title>Shoot transcriptome of the giant reed, Arundo donax.</title>
        <authorList>
            <person name="Barrero R.A."/>
            <person name="Guerrero F.D."/>
            <person name="Moolhuijzen P."/>
            <person name="Goolsby J.A."/>
            <person name="Tidwell J."/>
            <person name="Bellgard S.E."/>
            <person name="Bellgard M.I."/>
        </authorList>
    </citation>
    <scope>NUCLEOTIDE SEQUENCE</scope>
    <source>
        <tissue evidence="1">Shoot tissue taken approximately 20 cm above the soil surface</tissue>
    </source>
</reference>
<dbReference type="EMBL" id="GBRH01261581">
    <property type="protein sequence ID" value="JAD36314.1"/>
    <property type="molecule type" value="Transcribed_RNA"/>
</dbReference>
<reference evidence="1" key="1">
    <citation type="submission" date="2014-09" db="EMBL/GenBank/DDBJ databases">
        <authorList>
            <person name="Magalhaes I.L.F."/>
            <person name="Oliveira U."/>
            <person name="Santos F.R."/>
            <person name="Vidigal T.H.D.A."/>
            <person name="Brescovit A.D."/>
            <person name="Santos A.J."/>
        </authorList>
    </citation>
    <scope>NUCLEOTIDE SEQUENCE</scope>
    <source>
        <tissue evidence="1">Shoot tissue taken approximately 20 cm above the soil surface</tissue>
    </source>
</reference>
<sequence length="24" mass="2822">MLSFHSFLGIFICTSTYCNMHCCY</sequence>
<proteinExistence type="predicted"/>
<protein>
    <submittedName>
        <fullName evidence="1">Uncharacterized protein</fullName>
    </submittedName>
</protein>